<feature type="region of interest" description="Disordered" evidence="3">
    <location>
        <begin position="272"/>
        <end position="298"/>
    </location>
</feature>
<comment type="caution">
    <text evidence="5">The sequence shown here is derived from an EMBL/GenBank/DDBJ whole genome shotgun (WGS) entry which is preliminary data.</text>
</comment>
<reference evidence="5 6" key="1">
    <citation type="journal article" date="2015" name="Plant Cell">
        <title>Oil accumulation by the oleaginous diatom Fistulifera solaris as revealed by the genome and transcriptome.</title>
        <authorList>
            <person name="Tanaka T."/>
            <person name="Maeda Y."/>
            <person name="Veluchamy A."/>
            <person name="Tanaka M."/>
            <person name="Abida H."/>
            <person name="Marechal E."/>
            <person name="Bowler C."/>
            <person name="Muto M."/>
            <person name="Sunaga Y."/>
            <person name="Tanaka M."/>
            <person name="Yoshino T."/>
            <person name="Taniguchi T."/>
            <person name="Fukuda Y."/>
            <person name="Nemoto M."/>
            <person name="Matsumoto M."/>
            <person name="Wong P.S."/>
            <person name="Aburatani S."/>
            <person name="Fujibuchi W."/>
        </authorList>
    </citation>
    <scope>NUCLEOTIDE SEQUENCE [LARGE SCALE GENOMIC DNA]</scope>
    <source>
        <strain evidence="5 6">JPCC DA0580</strain>
    </source>
</reference>
<evidence type="ECO:0000256" key="3">
    <source>
        <dbReference type="SAM" id="MobiDB-lite"/>
    </source>
</evidence>
<name>A0A1Z5JHE9_FISSO</name>
<feature type="region of interest" description="Disordered" evidence="3">
    <location>
        <begin position="579"/>
        <end position="604"/>
    </location>
</feature>
<feature type="compositionally biased region" description="Polar residues" evidence="3">
    <location>
        <begin position="593"/>
        <end position="604"/>
    </location>
</feature>
<evidence type="ECO:0000313" key="5">
    <source>
        <dbReference type="EMBL" id="GAX13420.1"/>
    </source>
</evidence>
<comment type="similarity">
    <text evidence="1">Belongs to the VPS13 family.</text>
</comment>
<dbReference type="InParanoid" id="A0A1Z5JHE9"/>
<dbReference type="OrthoDB" id="428159at2759"/>
<evidence type="ECO:0000313" key="6">
    <source>
        <dbReference type="Proteomes" id="UP000198406"/>
    </source>
</evidence>
<sequence length="3065" mass="343821">MPKQAIVAALEEVFGEYVLNLSKDDLKIAALRGKIALENVQLDGDMIGGHILGAFGLTDFGVLSCSAKSVKMHVPWKNLEKETTRFEIHGIHLVCVPLISSTANNLYGAGTRQDPICTLKTRAKRLALSRLERNFWNGLIPGEGPPMKRISRAVKEVEKELRKSRKRRMVRDRKMESELDLEDAMNSLVEDLQSTVIYNEESEELLEQVDQLPEVPRDWKVKLREKVLRNMEASIFDTHIRCEVPATSEGGDSAFACGFTLDAFTVRTANEKWQAGSHDKKNENDGSPMSSAQGQLGPNEYIVKNNKIGYFKSLSLYWDDQPPLLLAETDLLQGNSRKLSAEKVLSRVSAAMEVMSSQQEPGIYVRNSLSAARQVKTDPANVQSIPHQYICKGFNSEIRSRCSDRTQPGPISCSADVLPCEINLDILPEQYAQYQKLKTDLQVQRRFDTMFRQRPSRNAVEDPRAWWKYAFACVISRPTSRPWEDIKIICRSRSRYMELISKKSLKPNRSHGFHAGLSEAESAELLELESLLPLEALLAFHLLALRKVYWLQKKESDPGISKEKTLSAKSLSPFRLLRQRNSRREKKGDTNKTDSPLRSSDTGERLQQSFRGFSLFDAMTLRLGKKMWFVDWRLHDMTVNIAIHNTMHREHSLRLVIRSSGRSRVFGLGNRDFFFDINQCDLSHGEDKILFTRFRCGFEKKEEEDLEEFFESEGRLSTLSFCDKSQGAGLDLNTSADFLELPPVGTLCRIAAGRTKDLLKVSVSAHPLTLLWTSSLFDAISEFMGRSDPGLKIEITEHIKNATPLARKAQLAFLSPASSALHINVAAPNVWIPVISNGTEGALFVNAGNMKFSSHKNEGKVESDWDIRASDLQVNFVRGYSVSRLKHESLYIDTSYRAETPVIRPFSVEAHSKIWDEGNQLNDSIAKSGAALTGQVRCQNVVVSPIRLSLVDAEVLARSFGKIYTKGIVQLQSREGEENEATTLHLRREEDRKLDLLIRSGIPRRFNLKIDKIEIAVEGHSKRRSPLATDDKTILSMDDTTLYDVAPPVRIYLVEIFHICLERSVRGEDETAKLSLSDASITRLREGSFYTPLRLDRGPVESENCILQYSRQRLESVSDNHGGDSQLYVLTVLFLRDKVANLDEIEIELNFVTVRVTPTTLKDCAKAFRKILELVQLATKEMERKVHEAGRKARRNRRVRGPQSRPTSPGLTGMPFSPSMSTSEDNSTMLTLPGIPYSRLASDSSILLKITLNENTILAGRPTLLYVERSQLMGERAQYAVIQILSNARIMFQSIENPDGTGTKTLHVSVEDVSSLVNTEFKRLARFEAPPMIGPFGSEFRIVYATENLGCVVSQDVSLDCETSHAGAPEFLDFKIQQIKLKLEGCLSALYGDCSALLSINSFNSDAEDWEYTVEPFSFVVSLDQMPNELSMNACCSDRLNLNLTGVLLRDLAQMKLDISKDSDTDRFHDNISRSALSTVGLRRATEAKTIKMTNLTGLDLNVQHNLATAGRDVILVAGNTEVVLGHLTDEQGHDQYAMSVELASTSTALIGARQPLDDVPISSSSLGDVRLYVLYPASSELGKKKETELASHDVEPVVESCIRNERLKPSISDLFGLSKGKDLLSSEVWPLDEDDTESFLSEVSGKQIGRNILYGQKTRRSDAGNWIKPYLKSDPPDWSDMTGSQVETRNQFKLPDKRWFWVDDWSVDLNGKLGLHTDADGWEYEAEFETFTRSKRAYQRGDVCRRQRWTRTRMLRRSKGNDLFRPIKLIWETSRDENGNYLISLRSNLRVLNKTGAPLSAFLFCPSWDQDELAGTIQPGEHLDVPVILASAIYMRIAKPPSTQQAKIKEILSTDRFVILPKSQESSNFVGHSRVAQGVRSIAQTEVLSISTGKEGFCTAVNPWRTPYISLRVPGYRWSSWHRIVNRNAKSDTWRPSTKEENSHFTFHGDSDFANELTTVVTFERIGRFGDPLTLLLSVECGHCPVLRVYSQYWIVDKTGFGCRFSEGFLDILASTPDNQTSRRSHLLPEEENNPEMRKDLMMAGNQWSIGMNGMTLYFSKREKLTMCIESTSTFHWENGSLPLKARLGAPSGEELQRKNYDNCWSNGVFQIDRVGITSLRLPVTGNVVVGPMVVQAEVRLATKDQHSAVVVVFWSANDKSNPLYILRNRTRYTVLCRQPISTLSSTKEDDKGIHTGVIAESCTPRASFDTDLPCGAELAPAMSSFFGPEQLDEFVWTIEKHQETCFGFDNPDKPRVLEWCCVTSKKISFGNVKNPSYIEIDEMGSFSVFRLPGKKQIQCTIKAEHSTKVVEFVEDNKYCLSPSFRAQFDNDVLGSLAEAGAGVGVEPKPLVHMSAVLRIQDLRNTFVFEYAAIRLLEIEIYLDRRTAETIARFIEPLTTPAENRVEEIDWVAKLTQSIEASFTNLDHRVPKEIETMIHMANSGRIYFERLHLHPVRIGLTFTQEWMDWTPGSESMMLFQFLRGMTSISNAPLVFTSFVVGHVFEAPQTLMRVIATHYSSQLTKQIFGILGSLAILGAPADFISNVGSGVRDFFYEPIQGAVHGPRQFIEGLEAGTQSLARGLFVGVVRGVSNVTEVVNTNLAGLTADDEFMDERRAYQRIMTDTISRGLEHRTFSDSLYLAGASVARSVRSGALGIVEQPGVYASKQGPVGFAKGVGKALIGAVVKPVVGIGDAAVLVMNHLSDATSKKRIIPKIPIRMRRALPCRSIEKINCVRLEPFDERAAKAQRIVTGGDTLDDVYIGHIDIPNHLIIASEQCLWAIDRRSREPWCVDWEEISHFGTLDEGIRIVIFSQNGVKAYMFQTESSAQSTQLHNLLSMQSRKMANSSELEDAILSADPDSLSRRTIPGIKARQVDHVFGSFNNSKRRLGSNMKNEVDLVEQCRARVRAIGSESSSYFRSLDDEAWSLVSNWGQVFSGLSSRRCIVASIINGTDGPLQIKSAKLLEGGSPCYSIPTKEYDAQQGILYSGGCILFFAWGVAPNLLQAGNVFMHIETNAFECELADHKDRATYGKAMPGYKLGFLEKSYDDSGWWAKYWILTRSVK</sequence>
<keyword evidence="6" id="KW-1185">Reference proteome</keyword>
<proteinExistence type="inferred from homology"/>
<dbReference type="Pfam" id="PF12624">
    <property type="entry name" value="VPS13_N"/>
    <property type="match status" value="1"/>
</dbReference>
<dbReference type="PANTHER" id="PTHR16166:SF93">
    <property type="entry name" value="INTERMEMBRANE LIPID TRANSFER PROTEIN VPS13"/>
    <property type="match status" value="1"/>
</dbReference>
<organism evidence="5 6">
    <name type="scientific">Fistulifera solaris</name>
    <name type="common">Oleaginous diatom</name>
    <dbReference type="NCBI Taxonomy" id="1519565"/>
    <lineage>
        <taxon>Eukaryota</taxon>
        <taxon>Sar</taxon>
        <taxon>Stramenopiles</taxon>
        <taxon>Ochrophyta</taxon>
        <taxon>Bacillariophyta</taxon>
        <taxon>Bacillariophyceae</taxon>
        <taxon>Bacillariophycidae</taxon>
        <taxon>Naviculales</taxon>
        <taxon>Naviculaceae</taxon>
        <taxon>Fistulifera</taxon>
    </lineage>
</organism>
<feature type="domain" description="Chorein N-terminal" evidence="4">
    <location>
        <begin position="10"/>
        <end position="548"/>
    </location>
</feature>
<dbReference type="EMBL" id="BDSP01000065">
    <property type="protein sequence ID" value="GAX13420.1"/>
    <property type="molecule type" value="Genomic_DNA"/>
</dbReference>
<evidence type="ECO:0000256" key="2">
    <source>
        <dbReference type="ARBA" id="ARBA00022448"/>
    </source>
</evidence>
<protein>
    <recommendedName>
        <fullName evidence="4">Chorein N-terminal domain-containing protein</fullName>
    </recommendedName>
</protein>
<feature type="compositionally biased region" description="Polar residues" evidence="3">
    <location>
        <begin position="285"/>
        <end position="296"/>
    </location>
</feature>
<feature type="compositionally biased region" description="Polar residues" evidence="3">
    <location>
        <begin position="1218"/>
        <end position="1227"/>
    </location>
</feature>
<gene>
    <name evidence="5" type="ORF">FisN_34Lh018</name>
</gene>
<dbReference type="InterPro" id="IPR026847">
    <property type="entry name" value="VPS13"/>
</dbReference>
<dbReference type="GO" id="GO:0045053">
    <property type="term" value="P:protein retention in Golgi apparatus"/>
    <property type="evidence" value="ECO:0007669"/>
    <property type="project" value="TreeGrafter"/>
</dbReference>
<keyword evidence="2" id="KW-0813">Transport</keyword>
<dbReference type="Proteomes" id="UP000198406">
    <property type="component" value="Unassembled WGS sequence"/>
</dbReference>
<accession>A0A1Z5JHE9</accession>
<dbReference type="GO" id="GO:0006623">
    <property type="term" value="P:protein targeting to vacuole"/>
    <property type="evidence" value="ECO:0007669"/>
    <property type="project" value="TreeGrafter"/>
</dbReference>
<evidence type="ECO:0000259" key="4">
    <source>
        <dbReference type="Pfam" id="PF12624"/>
    </source>
</evidence>
<evidence type="ECO:0000256" key="1">
    <source>
        <dbReference type="ARBA" id="ARBA00006545"/>
    </source>
</evidence>
<feature type="region of interest" description="Disordered" evidence="3">
    <location>
        <begin position="1185"/>
        <end position="1227"/>
    </location>
</feature>
<dbReference type="InterPro" id="IPR026854">
    <property type="entry name" value="VPS13_N"/>
</dbReference>
<dbReference type="PANTHER" id="PTHR16166">
    <property type="entry name" value="VACUOLAR PROTEIN SORTING-ASSOCIATED PROTEIN VPS13"/>
    <property type="match status" value="1"/>
</dbReference>